<dbReference type="InterPro" id="IPR013783">
    <property type="entry name" value="Ig-like_fold"/>
</dbReference>
<dbReference type="InterPro" id="IPR007110">
    <property type="entry name" value="Ig-like_dom"/>
</dbReference>
<dbReference type="Pfam" id="PF13927">
    <property type="entry name" value="Ig_3"/>
    <property type="match status" value="1"/>
</dbReference>
<protein>
    <submittedName>
        <fullName evidence="6">Si:dkey-93h22.7</fullName>
    </submittedName>
</protein>
<dbReference type="GO" id="GO:0009897">
    <property type="term" value="C:external side of plasma membrane"/>
    <property type="evidence" value="ECO:0007669"/>
    <property type="project" value="TreeGrafter"/>
</dbReference>
<feature type="domain" description="Ig-like" evidence="5">
    <location>
        <begin position="295"/>
        <end position="385"/>
    </location>
</feature>
<feature type="transmembrane region" description="Helical" evidence="3">
    <location>
        <begin position="404"/>
        <end position="437"/>
    </location>
</feature>
<reference evidence="6" key="2">
    <citation type="submission" date="2025-08" db="UniProtKB">
        <authorList>
            <consortium name="Ensembl"/>
        </authorList>
    </citation>
    <scope>IDENTIFICATION</scope>
</reference>
<dbReference type="InParanoid" id="A0A667WIY6"/>
<feature type="chain" id="PRO_5025350739" evidence="4">
    <location>
        <begin position="17"/>
        <end position="486"/>
    </location>
</feature>
<feature type="signal peptide" evidence="4">
    <location>
        <begin position="1"/>
        <end position="16"/>
    </location>
</feature>
<reference evidence="6" key="1">
    <citation type="submission" date="2019-06" db="EMBL/GenBank/DDBJ databases">
        <authorList>
            <consortium name="Wellcome Sanger Institute Data Sharing"/>
        </authorList>
    </citation>
    <scope>NUCLEOTIDE SEQUENCE [LARGE SCALE GENOMIC DNA]</scope>
</reference>
<dbReference type="GeneTree" id="ENSGT00530000069282"/>
<dbReference type="InterPro" id="IPR050488">
    <property type="entry name" value="Ig_Fc_receptor"/>
</dbReference>
<dbReference type="GO" id="GO:0006955">
    <property type="term" value="P:immune response"/>
    <property type="evidence" value="ECO:0007669"/>
    <property type="project" value="TreeGrafter"/>
</dbReference>
<evidence type="ECO:0000256" key="2">
    <source>
        <dbReference type="ARBA" id="ARBA00023157"/>
    </source>
</evidence>
<dbReference type="GO" id="GO:0007166">
    <property type="term" value="P:cell surface receptor signaling pathway"/>
    <property type="evidence" value="ECO:0007669"/>
    <property type="project" value="TreeGrafter"/>
</dbReference>
<keyword evidence="3" id="KW-0812">Transmembrane</keyword>
<dbReference type="InterPro" id="IPR036179">
    <property type="entry name" value="Ig-like_dom_sf"/>
</dbReference>
<keyword evidence="1 4" id="KW-0732">Signal</keyword>
<keyword evidence="2" id="KW-1015">Disulfide bond</keyword>
<evidence type="ECO:0000313" key="7">
    <source>
        <dbReference type="Proteomes" id="UP000472263"/>
    </source>
</evidence>
<dbReference type="CDD" id="cd00096">
    <property type="entry name" value="Ig"/>
    <property type="match status" value="1"/>
</dbReference>
<name>A0A667WIY6_9TELE</name>
<dbReference type="SUPFAM" id="SSF48726">
    <property type="entry name" value="Immunoglobulin"/>
    <property type="match status" value="1"/>
</dbReference>
<dbReference type="SMART" id="SM00409">
    <property type="entry name" value="IG"/>
    <property type="match status" value="2"/>
</dbReference>
<evidence type="ECO:0000256" key="4">
    <source>
        <dbReference type="SAM" id="SignalP"/>
    </source>
</evidence>
<dbReference type="PANTHER" id="PTHR11481">
    <property type="entry name" value="IMMUNOGLOBULIN FC RECEPTOR"/>
    <property type="match status" value="1"/>
</dbReference>
<feature type="domain" description="Ig-like" evidence="5">
    <location>
        <begin position="96"/>
        <end position="196"/>
    </location>
</feature>
<dbReference type="PANTHER" id="PTHR11481:SF60">
    <property type="entry name" value="IG-LIKE DOMAIN-CONTAINING PROTEIN"/>
    <property type="match status" value="1"/>
</dbReference>
<dbReference type="AlphaFoldDB" id="A0A667WIY6"/>
<dbReference type="Ensembl" id="ENSMMDT00005005520.1">
    <property type="protein sequence ID" value="ENSMMDP00005005375.1"/>
    <property type="gene ID" value="ENSMMDG00005003001.1"/>
</dbReference>
<evidence type="ECO:0000256" key="1">
    <source>
        <dbReference type="ARBA" id="ARBA00022729"/>
    </source>
</evidence>
<proteinExistence type="predicted"/>
<organism evidence="6 7">
    <name type="scientific">Myripristis murdjan</name>
    <name type="common">pinecone soldierfish</name>
    <dbReference type="NCBI Taxonomy" id="586833"/>
    <lineage>
        <taxon>Eukaryota</taxon>
        <taxon>Metazoa</taxon>
        <taxon>Chordata</taxon>
        <taxon>Craniata</taxon>
        <taxon>Vertebrata</taxon>
        <taxon>Euteleostomi</taxon>
        <taxon>Actinopterygii</taxon>
        <taxon>Neopterygii</taxon>
        <taxon>Teleostei</taxon>
        <taxon>Neoteleostei</taxon>
        <taxon>Acanthomorphata</taxon>
        <taxon>Holocentriformes</taxon>
        <taxon>Holocentridae</taxon>
        <taxon>Myripristis</taxon>
    </lineage>
</organism>
<dbReference type="InterPro" id="IPR003599">
    <property type="entry name" value="Ig_sub"/>
</dbReference>
<dbReference type="Gene3D" id="2.60.40.10">
    <property type="entry name" value="Immunoglobulins"/>
    <property type="match status" value="2"/>
</dbReference>
<reference evidence="6" key="3">
    <citation type="submission" date="2025-09" db="UniProtKB">
        <authorList>
            <consortium name="Ensembl"/>
        </authorList>
    </citation>
    <scope>IDENTIFICATION</scope>
</reference>
<dbReference type="Proteomes" id="UP000472263">
    <property type="component" value="Chromosome 1"/>
</dbReference>
<evidence type="ECO:0000259" key="5">
    <source>
        <dbReference type="PROSITE" id="PS50835"/>
    </source>
</evidence>
<evidence type="ECO:0000313" key="6">
    <source>
        <dbReference type="Ensembl" id="ENSMMDP00005005375.1"/>
    </source>
</evidence>
<evidence type="ECO:0000256" key="3">
    <source>
        <dbReference type="SAM" id="Phobius"/>
    </source>
</evidence>
<dbReference type="GO" id="GO:0004888">
    <property type="term" value="F:transmembrane signaling receptor activity"/>
    <property type="evidence" value="ECO:0007669"/>
    <property type="project" value="TreeGrafter"/>
</dbReference>
<keyword evidence="7" id="KW-1185">Reference proteome</keyword>
<keyword evidence="3" id="KW-1133">Transmembrane helix</keyword>
<keyword evidence="3" id="KW-0472">Membrane</keyword>
<dbReference type="PROSITE" id="PS50835">
    <property type="entry name" value="IG_LIKE"/>
    <property type="match status" value="2"/>
</dbReference>
<accession>A0A667WIY6</accession>
<sequence length="486" mass="53942">MFAFFVVVLLGANVLGRPELDGPSVALLGDIVDFQCEVLIYPEDENIQLEGDRSKVLAEYTSMSGEMAVMPLLIISLHEGYLECEASVLNDSRIQPTVSYRHYLQVIGELDGAEVVVQSGAVEFFEGKTLKLLCNLTAGNHVSYSWLLNGQPHVPEISCVTFRPTSQDSGSYMCVATNQFNMTRIFTSNSSEVLITVKDVVSNPDISFTVLKEATDLYYAVVTCQSTKGTPPITFSLYNIRELVENMTVNELSAEFAVQVVLGQHLGWIQCQAYNGDQTAYSEWKALEVVPVQGPVTMHYDYDVGEDFAVIGLRIYCKVAKGSHPRYQWFLNETLLEGRGTFYVVVDQPQQQSILLISVGRSSAGTYHCEASDSFESLDTAALRSKKWYLDKEVLNRLPISVVAAVFGCFSFLVSLVSICCCVGVVFRFALVLILLISILRGAREEFFYPNEDIEKLICHCTVHSFPGLCFSFATHCFCALVTSKP</sequence>